<proteinExistence type="predicted"/>
<dbReference type="InterPro" id="IPR010530">
    <property type="entry name" value="B12D"/>
</dbReference>
<evidence type="ECO:0000256" key="1">
    <source>
        <dbReference type="SAM" id="Phobius"/>
    </source>
</evidence>
<accession>A0A0P1KQS0</accession>
<keyword evidence="1" id="KW-0472">Membrane</keyword>
<gene>
    <name evidence="2" type="ORF">LAQU0_S02e07624g</name>
</gene>
<sequence>MRPTSLLLNAAKQKSGFGIPVELTPLFVAMGVAVSSACWFTYKKFRWDEGLRVGRKNPDRSGLKAILEEPEKFEKKE</sequence>
<evidence type="ECO:0000313" key="3">
    <source>
        <dbReference type="Proteomes" id="UP000236544"/>
    </source>
</evidence>
<evidence type="ECO:0000313" key="2">
    <source>
        <dbReference type="EMBL" id="CUS21174.1"/>
    </source>
</evidence>
<name>A0A0P1KQS0_9SACH</name>
<dbReference type="OrthoDB" id="202195at2759"/>
<keyword evidence="1" id="KW-0812">Transmembrane</keyword>
<reference evidence="3" key="1">
    <citation type="submission" date="2015-10" db="EMBL/GenBank/DDBJ databases">
        <authorList>
            <person name="Devillers H."/>
        </authorList>
    </citation>
    <scope>NUCLEOTIDE SEQUENCE [LARGE SCALE GENOMIC DNA]</scope>
</reference>
<keyword evidence="1" id="KW-1133">Transmembrane helix</keyword>
<organism evidence="2 3">
    <name type="scientific">Lachancea quebecensis</name>
    <dbReference type="NCBI Taxonomy" id="1654605"/>
    <lineage>
        <taxon>Eukaryota</taxon>
        <taxon>Fungi</taxon>
        <taxon>Dikarya</taxon>
        <taxon>Ascomycota</taxon>
        <taxon>Saccharomycotina</taxon>
        <taxon>Saccharomycetes</taxon>
        <taxon>Saccharomycetales</taxon>
        <taxon>Saccharomycetaceae</taxon>
        <taxon>Lachancea</taxon>
    </lineage>
</organism>
<dbReference type="AlphaFoldDB" id="A0A0P1KQS0"/>
<dbReference type="EMBL" id="LN890542">
    <property type="protein sequence ID" value="CUS21174.1"/>
    <property type="molecule type" value="Genomic_DNA"/>
</dbReference>
<keyword evidence="3" id="KW-1185">Reference proteome</keyword>
<protein>
    <submittedName>
        <fullName evidence="2">LAQU0S02e07624g1_1</fullName>
    </submittedName>
</protein>
<dbReference type="Proteomes" id="UP000236544">
    <property type="component" value="Unassembled WGS sequence"/>
</dbReference>
<dbReference type="Pfam" id="PF06522">
    <property type="entry name" value="B12D"/>
    <property type="match status" value="1"/>
</dbReference>
<feature type="transmembrane region" description="Helical" evidence="1">
    <location>
        <begin position="23"/>
        <end position="42"/>
    </location>
</feature>